<dbReference type="InterPro" id="IPR036561">
    <property type="entry name" value="MAM33_sf"/>
</dbReference>
<proteinExistence type="predicted"/>
<dbReference type="Gene3D" id="3.10.280.10">
    <property type="entry name" value="Mitochondrial glycoprotein"/>
    <property type="match status" value="1"/>
</dbReference>
<comment type="caution">
    <text evidence="1">The sequence shown here is derived from an EMBL/GenBank/DDBJ whole genome shotgun (WGS) entry which is preliminary data.</text>
</comment>
<dbReference type="AlphaFoldDB" id="A0A5N6PC26"/>
<gene>
    <name evidence="1" type="ORF">E3N88_10560</name>
</gene>
<evidence type="ECO:0000313" key="1">
    <source>
        <dbReference type="EMBL" id="KAD6119289.1"/>
    </source>
</evidence>
<organism evidence="1 2">
    <name type="scientific">Mikania micrantha</name>
    <name type="common">bitter vine</name>
    <dbReference type="NCBI Taxonomy" id="192012"/>
    <lineage>
        <taxon>Eukaryota</taxon>
        <taxon>Viridiplantae</taxon>
        <taxon>Streptophyta</taxon>
        <taxon>Embryophyta</taxon>
        <taxon>Tracheophyta</taxon>
        <taxon>Spermatophyta</taxon>
        <taxon>Magnoliopsida</taxon>
        <taxon>eudicotyledons</taxon>
        <taxon>Gunneridae</taxon>
        <taxon>Pentapetalae</taxon>
        <taxon>asterids</taxon>
        <taxon>campanulids</taxon>
        <taxon>Asterales</taxon>
        <taxon>Asteraceae</taxon>
        <taxon>Asteroideae</taxon>
        <taxon>Heliantheae alliance</taxon>
        <taxon>Eupatorieae</taxon>
        <taxon>Mikania</taxon>
    </lineage>
</organism>
<protein>
    <recommendedName>
        <fullName evidence="3">Mitochondrial glycoprotein</fullName>
    </recommendedName>
</protein>
<dbReference type="Proteomes" id="UP000326396">
    <property type="component" value="Linkage Group LG13"/>
</dbReference>
<dbReference type="OrthoDB" id="278212at2759"/>
<dbReference type="GO" id="GO:0005759">
    <property type="term" value="C:mitochondrial matrix"/>
    <property type="evidence" value="ECO:0007669"/>
    <property type="project" value="InterPro"/>
</dbReference>
<dbReference type="PANTHER" id="PTHR10826:SF36">
    <property type="entry name" value="OS08G0439900 PROTEIN"/>
    <property type="match status" value="1"/>
</dbReference>
<name>A0A5N6PC26_9ASTR</name>
<sequence length="237" mass="27484">MILQLLGCIGRRQSFIFSSHSSYRPITLIQLISQQSRGYVSEMRKSAFEDRVRRLIRNDIQYELDRSPLTQLVPKYKSFSIDERPGEQCIRLNKKIGDNEEIKLEVTMFQVSAPPAKDGGVITNNDLQLYISMVIDVFKDEKVGVLEFVCNVWPDSIEIDKVFMRDQDEMTGKPYLGPPFNDLDDELQTSLYDFLEARGINDELAVFLHKCMLYKSKNEYIRWMGSIESFVARKSKA</sequence>
<accession>A0A5N6PC26</accession>
<dbReference type="InterPro" id="IPR003428">
    <property type="entry name" value="MAM33"/>
</dbReference>
<keyword evidence="2" id="KW-1185">Reference proteome</keyword>
<dbReference type="Pfam" id="PF02330">
    <property type="entry name" value="MAM33"/>
    <property type="match status" value="1"/>
</dbReference>
<dbReference type="PANTHER" id="PTHR10826">
    <property type="entry name" value="COMPLEMENT COMPONENT 1"/>
    <property type="match status" value="1"/>
</dbReference>
<evidence type="ECO:0008006" key="3">
    <source>
        <dbReference type="Google" id="ProtNLM"/>
    </source>
</evidence>
<evidence type="ECO:0000313" key="2">
    <source>
        <dbReference type="Proteomes" id="UP000326396"/>
    </source>
</evidence>
<reference evidence="1 2" key="1">
    <citation type="submission" date="2019-05" db="EMBL/GenBank/DDBJ databases">
        <title>Mikania micrantha, genome provides insights into the molecular mechanism of rapid growth.</title>
        <authorList>
            <person name="Liu B."/>
        </authorList>
    </citation>
    <scope>NUCLEOTIDE SEQUENCE [LARGE SCALE GENOMIC DNA]</scope>
    <source>
        <strain evidence="1">NLD-2019</strain>
        <tissue evidence="1">Leaf</tissue>
    </source>
</reference>
<dbReference type="SUPFAM" id="SSF54529">
    <property type="entry name" value="Mitochondrial glycoprotein MAM33-like"/>
    <property type="match status" value="1"/>
</dbReference>
<dbReference type="EMBL" id="SZYD01000005">
    <property type="protein sequence ID" value="KAD6119289.1"/>
    <property type="molecule type" value="Genomic_DNA"/>
</dbReference>